<feature type="domain" description="Peptidase S1" evidence="1">
    <location>
        <begin position="48"/>
        <end position="289"/>
    </location>
</feature>
<proteinExistence type="predicted"/>
<dbReference type="PANTHER" id="PTHR46706:SF12">
    <property type="entry name" value="PROTEIN QUA-1-RELATED"/>
    <property type="match status" value="1"/>
</dbReference>
<dbReference type="CDD" id="cd00081">
    <property type="entry name" value="Hint"/>
    <property type="match status" value="1"/>
</dbReference>
<dbReference type="GO" id="GO:0016540">
    <property type="term" value="P:protein autoprocessing"/>
    <property type="evidence" value="ECO:0007669"/>
    <property type="project" value="InterPro"/>
</dbReference>
<evidence type="ECO:0000313" key="3">
    <source>
        <dbReference type="Proteomes" id="UP001157974"/>
    </source>
</evidence>
<dbReference type="InterPro" id="IPR001254">
    <property type="entry name" value="Trypsin_dom"/>
</dbReference>
<dbReference type="InterPro" id="IPR001314">
    <property type="entry name" value="Peptidase_S1A"/>
</dbReference>
<dbReference type="InterPro" id="IPR043504">
    <property type="entry name" value="Peptidase_S1_PA_chymotrypsin"/>
</dbReference>
<dbReference type="InterPro" id="IPR006141">
    <property type="entry name" value="Intein_N"/>
</dbReference>
<dbReference type="InterPro" id="IPR036844">
    <property type="entry name" value="Hint_dom_sf"/>
</dbReference>
<organism evidence="2 3">
    <name type="scientific">Rhodosorus marinus</name>
    <dbReference type="NCBI Taxonomy" id="101924"/>
    <lineage>
        <taxon>Eukaryota</taxon>
        <taxon>Rhodophyta</taxon>
        <taxon>Stylonematophyceae</taxon>
        <taxon>Stylonematales</taxon>
        <taxon>Stylonemataceae</taxon>
        <taxon>Rhodosorus</taxon>
    </lineage>
</organism>
<accession>A0AAV8UJJ6</accession>
<evidence type="ECO:0000313" key="2">
    <source>
        <dbReference type="EMBL" id="KAJ8902199.1"/>
    </source>
</evidence>
<dbReference type="SMART" id="SM00020">
    <property type="entry name" value="Tryp_SPc"/>
    <property type="match status" value="1"/>
</dbReference>
<dbReference type="InterPro" id="IPR052140">
    <property type="entry name" value="Dev_Signal_Hedgehog-like"/>
</dbReference>
<dbReference type="GO" id="GO:0016539">
    <property type="term" value="P:intein-mediated protein splicing"/>
    <property type="evidence" value="ECO:0007669"/>
    <property type="project" value="InterPro"/>
</dbReference>
<dbReference type="PROSITE" id="PS50240">
    <property type="entry name" value="TRYPSIN_DOM"/>
    <property type="match status" value="1"/>
</dbReference>
<dbReference type="PROSITE" id="PS50817">
    <property type="entry name" value="INTEIN_N_TER"/>
    <property type="match status" value="1"/>
</dbReference>
<dbReference type="Pfam" id="PF00089">
    <property type="entry name" value="Trypsin"/>
    <property type="match status" value="1"/>
</dbReference>
<dbReference type="PANTHER" id="PTHR46706">
    <property type="entry name" value="PROTEIN QUA-1-RELATED"/>
    <property type="match status" value="1"/>
</dbReference>
<dbReference type="Gene3D" id="2.40.10.10">
    <property type="entry name" value="Trypsin-like serine proteases"/>
    <property type="match status" value="1"/>
</dbReference>
<dbReference type="AlphaFoldDB" id="A0AAV8UJJ6"/>
<sequence>MVVERERILIGILLALIGVLGGLVDGVQVQDVSAKMSIKNFFTPSQKIVNGNEVTSMAEYPWLVQIGIAGNFGIFFFCTGAIVDETLVLTAAHCTHDVDPNDLYVCFGLEFDSSTCRPIQAYENHPQYVDGNLTLVLGFDLSMIKMPSSLLDDGGKVLMLSTLPVITWTSSASVGWGSTNNNRDPIVLRELDTILVTATGCDLLEGPSADSRLVCADGDHDGTAGVTCSGDSGSPLLVLGDNLDETYSVGVLSFVRIVSETGECNSSTESGYNSLSAASHIEFLEETAATFGGSLTYAESDECDREAFFACMEENDLSCVMNDQGDDCCAGVETTLGCLSPIIENCGNQQLINDFPSVSETLMEQCDPDPEEVACFPGNAVVTLEDGTTKAMDGLEAGDTVLGGHGEYSDVFGFSHRDSTEFGKFVRLQTSTNFIELSPNHYLVVGDKLVAAKDVKVGDEISLANGDLTTVTAVHRVQLKGVYNPHTMSGDIVVNGVITSTYTQTVNPSLAKLLLLFPKALYKLGLREPLGSLLYKTVPDAIVRWIPRGPSKWSS</sequence>
<dbReference type="InterPro" id="IPR009003">
    <property type="entry name" value="Peptidase_S1_PA"/>
</dbReference>
<dbReference type="PROSITE" id="PS00134">
    <property type="entry name" value="TRYPSIN_HIS"/>
    <property type="match status" value="1"/>
</dbReference>
<dbReference type="PRINTS" id="PR00722">
    <property type="entry name" value="CHYMOTRYPSIN"/>
</dbReference>
<protein>
    <recommendedName>
        <fullName evidence="1">Peptidase S1 domain-containing protein</fullName>
    </recommendedName>
</protein>
<dbReference type="Gene3D" id="2.170.16.10">
    <property type="entry name" value="Hedgehog/Intein (Hint) domain"/>
    <property type="match status" value="1"/>
</dbReference>
<dbReference type="SUPFAM" id="SSF50494">
    <property type="entry name" value="Trypsin-like serine proteases"/>
    <property type="match status" value="1"/>
</dbReference>
<dbReference type="InterPro" id="IPR001767">
    <property type="entry name" value="Hedgehog_Hint"/>
</dbReference>
<dbReference type="Pfam" id="PF01079">
    <property type="entry name" value="Hint"/>
    <property type="match status" value="1"/>
</dbReference>
<dbReference type="SUPFAM" id="SSF51294">
    <property type="entry name" value="Hedgehog/intein (Hint) domain"/>
    <property type="match status" value="1"/>
</dbReference>
<dbReference type="Proteomes" id="UP001157974">
    <property type="component" value="Unassembled WGS sequence"/>
</dbReference>
<comment type="caution">
    <text evidence="2">The sequence shown here is derived from an EMBL/GenBank/DDBJ whole genome shotgun (WGS) entry which is preliminary data.</text>
</comment>
<reference evidence="2 3" key="1">
    <citation type="journal article" date="2023" name="Nat. Commun.">
        <title>Origin of minicircular mitochondrial genomes in red algae.</title>
        <authorList>
            <person name="Lee Y."/>
            <person name="Cho C.H."/>
            <person name="Lee Y.M."/>
            <person name="Park S.I."/>
            <person name="Yang J.H."/>
            <person name="West J.A."/>
            <person name="Bhattacharya D."/>
            <person name="Yoon H.S."/>
        </authorList>
    </citation>
    <scope>NUCLEOTIDE SEQUENCE [LARGE SCALE GENOMIC DNA]</scope>
    <source>
        <strain evidence="2 3">CCMP1338</strain>
        <tissue evidence="2">Whole cell</tissue>
    </source>
</reference>
<dbReference type="EMBL" id="JAMWBK010000009">
    <property type="protein sequence ID" value="KAJ8902199.1"/>
    <property type="molecule type" value="Genomic_DNA"/>
</dbReference>
<evidence type="ECO:0000259" key="1">
    <source>
        <dbReference type="PROSITE" id="PS50240"/>
    </source>
</evidence>
<gene>
    <name evidence="2" type="ORF">NDN08_006607</name>
</gene>
<dbReference type="SMART" id="SM00306">
    <property type="entry name" value="HintN"/>
    <property type="match status" value="1"/>
</dbReference>
<name>A0AAV8UJJ6_9RHOD</name>
<dbReference type="InterPro" id="IPR003587">
    <property type="entry name" value="Hint_dom_N"/>
</dbReference>
<dbReference type="GO" id="GO:0004252">
    <property type="term" value="F:serine-type endopeptidase activity"/>
    <property type="evidence" value="ECO:0007669"/>
    <property type="project" value="InterPro"/>
</dbReference>
<keyword evidence="3" id="KW-1185">Reference proteome</keyword>
<dbReference type="InterPro" id="IPR018114">
    <property type="entry name" value="TRYPSIN_HIS"/>
</dbReference>